<evidence type="ECO:0000313" key="2">
    <source>
        <dbReference type="Proteomes" id="UP000054549"/>
    </source>
</evidence>
<dbReference type="EMBL" id="KN818242">
    <property type="protein sequence ID" value="KIL65503.1"/>
    <property type="molecule type" value="Genomic_DNA"/>
</dbReference>
<keyword evidence="2" id="KW-1185">Reference proteome</keyword>
<dbReference type="InParanoid" id="A0A0C2X9R5"/>
<accession>A0A0C2X9R5</accession>
<proteinExistence type="predicted"/>
<dbReference type="STRING" id="946122.A0A0C2X9R5"/>
<dbReference type="Proteomes" id="UP000054549">
    <property type="component" value="Unassembled WGS sequence"/>
</dbReference>
<protein>
    <submittedName>
        <fullName evidence="1">Uncharacterized protein</fullName>
    </submittedName>
</protein>
<name>A0A0C2X9R5_AMAMK</name>
<reference evidence="1 2" key="1">
    <citation type="submission" date="2014-04" db="EMBL/GenBank/DDBJ databases">
        <title>Evolutionary Origins and Diversification of the Mycorrhizal Mutualists.</title>
        <authorList>
            <consortium name="DOE Joint Genome Institute"/>
            <consortium name="Mycorrhizal Genomics Consortium"/>
            <person name="Kohler A."/>
            <person name="Kuo A."/>
            <person name="Nagy L.G."/>
            <person name="Floudas D."/>
            <person name="Copeland A."/>
            <person name="Barry K.W."/>
            <person name="Cichocki N."/>
            <person name="Veneault-Fourrey C."/>
            <person name="LaButti K."/>
            <person name="Lindquist E.A."/>
            <person name="Lipzen A."/>
            <person name="Lundell T."/>
            <person name="Morin E."/>
            <person name="Murat C."/>
            <person name="Riley R."/>
            <person name="Ohm R."/>
            <person name="Sun H."/>
            <person name="Tunlid A."/>
            <person name="Henrissat B."/>
            <person name="Grigoriev I.V."/>
            <person name="Hibbett D.S."/>
            <person name="Martin F."/>
        </authorList>
    </citation>
    <scope>NUCLEOTIDE SEQUENCE [LARGE SCALE GENOMIC DNA]</scope>
    <source>
        <strain evidence="1 2">Koide BX008</strain>
    </source>
</reference>
<evidence type="ECO:0000313" key="1">
    <source>
        <dbReference type="EMBL" id="KIL65503.1"/>
    </source>
</evidence>
<dbReference type="HOGENOM" id="CLU_1610314_0_0_1"/>
<organism evidence="1 2">
    <name type="scientific">Amanita muscaria (strain Koide BX008)</name>
    <dbReference type="NCBI Taxonomy" id="946122"/>
    <lineage>
        <taxon>Eukaryota</taxon>
        <taxon>Fungi</taxon>
        <taxon>Dikarya</taxon>
        <taxon>Basidiomycota</taxon>
        <taxon>Agaricomycotina</taxon>
        <taxon>Agaricomycetes</taxon>
        <taxon>Agaricomycetidae</taxon>
        <taxon>Agaricales</taxon>
        <taxon>Pluteineae</taxon>
        <taxon>Amanitaceae</taxon>
        <taxon>Amanita</taxon>
    </lineage>
</organism>
<dbReference type="OrthoDB" id="1723750at2759"/>
<gene>
    <name evidence="1" type="ORF">M378DRAFT_530526</name>
</gene>
<dbReference type="AlphaFoldDB" id="A0A0C2X9R5"/>
<sequence length="165" mass="18350">MSSLKFDDELDLGSLSIHISDNKPVPASIHTGAYLLDCHFPVFTPDALPEAISYSPLSISLSSDTDPLVLARRDLFDARFQLISDGLDESNKLQFFDAPSDLVPGVYEGGLKTWECCLDLVDYLEATDYRSLSWANGYWLVAEQLFHQCTCCMGPCLHPPDQVSR</sequence>